<keyword evidence="2" id="KW-1185">Reference proteome</keyword>
<dbReference type="KEGG" id="cic:CICLE_v10033220mg"/>
<protein>
    <submittedName>
        <fullName evidence="1">Uncharacterized protein</fullName>
    </submittedName>
</protein>
<evidence type="ECO:0000313" key="1">
    <source>
        <dbReference type="EMBL" id="ESR50736.1"/>
    </source>
</evidence>
<reference evidence="1 2" key="1">
    <citation type="submission" date="2013-10" db="EMBL/GenBank/DDBJ databases">
        <authorList>
            <consortium name="International Citrus Genome Consortium"/>
            <person name="Jenkins J."/>
            <person name="Schmutz J."/>
            <person name="Prochnik S."/>
            <person name="Rokhsar D."/>
            <person name="Gmitter F."/>
            <person name="Ollitrault P."/>
            <person name="Machado M."/>
            <person name="Talon M."/>
            <person name="Wincker P."/>
            <person name="Jaillon O."/>
            <person name="Morgante M."/>
        </authorList>
    </citation>
    <scope>NUCLEOTIDE SEQUENCE</scope>
    <source>
        <strain evidence="2">cv. Clemenules</strain>
    </source>
</reference>
<evidence type="ECO:0000313" key="2">
    <source>
        <dbReference type="Proteomes" id="UP000030687"/>
    </source>
</evidence>
<gene>
    <name evidence="1" type="ORF">CICLE_v10033220mg</name>
</gene>
<accession>V4TLR3</accession>
<dbReference type="Gramene" id="ESR50736">
    <property type="protein sequence ID" value="ESR50736"/>
    <property type="gene ID" value="CICLE_v10033220mg"/>
</dbReference>
<organism evidence="1 2">
    <name type="scientific">Citrus clementina</name>
    <name type="common">Clementine</name>
    <name type="synonym">Citrus deliciosa x Citrus sinensis</name>
    <dbReference type="NCBI Taxonomy" id="85681"/>
    <lineage>
        <taxon>Eukaryota</taxon>
        <taxon>Viridiplantae</taxon>
        <taxon>Streptophyta</taxon>
        <taxon>Embryophyta</taxon>
        <taxon>Tracheophyta</taxon>
        <taxon>Spermatophyta</taxon>
        <taxon>Magnoliopsida</taxon>
        <taxon>eudicotyledons</taxon>
        <taxon>Gunneridae</taxon>
        <taxon>Pentapetalae</taxon>
        <taxon>rosids</taxon>
        <taxon>malvids</taxon>
        <taxon>Sapindales</taxon>
        <taxon>Rutaceae</taxon>
        <taxon>Aurantioideae</taxon>
        <taxon>Citrus</taxon>
    </lineage>
</organism>
<dbReference type="InParanoid" id="V4TLR3"/>
<dbReference type="Proteomes" id="UP000030687">
    <property type="component" value="Unassembled WGS sequence"/>
</dbReference>
<dbReference type="EMBL" id="KI536726">
    <property type="protein sequence ID" value="ESR50736.1"/>
    <property type="molecule type" value="Genomic_DNA"/>
</dbReference>
<dbReference type="AlphaFoldDB" id="V4TLR3"/>
<name>V4TLR3_CITCL</name>
<proteinExistence type="predicted"/>
<sequence length="82" mass="9378">MLKAIFIMFSHFSYDQMSTKMNFIGKVLSLLPNVHSMTASSCPNLLKKSQEYTLLQHIRGKLQVKVSPHFDRVNILPQPTSN</sequence>